<dbReference type="InterPro" id="IPR036505">
    <property type="entry name" value="Amidase/PGRP_sf"/>
</dbReference>
<dbReference type="GO" id="GO:0009253">
    <property type="term" value="P:peptidoglycan catabolic process"/>
    <property type="evidence" value="ECO:0007669"/>
    <property type="project" value="InterPro"/>
</dbReference>
<sequence>MRMAPAALTLALAVPALAVLPVTSTAAPAPEPVRTAVTSLPLAGVDAAALAAQSTASRSASAAARAEAAPLERGAAPAATPAVLTPERRTAPFSTVGVSWDRPAAATELTVLVRTHGEDGWTGWTALEESGEVDPSAPDPAALPVLTDPLYVGPSDGVQVRVDVRTGRLPQGLEVSLVDPGASDYDGVGAGAGQPASRAAAAAPQPAIRSRAQWGADESRRKGSPSYMATVRAGALHHTAGTNGYSQSEVPAIIRGDYAYHLSQGWSDIGYHFLVDRFGTVWEGRAGGITKAVQGAHAGGFNSETMSVSVLGNYETAASNAAVVDSVAKVFGWKLSLFGRDPQADVTLTSAGGGTSKYRAGTRATVKTLFAHRDVGYTLCPGANLFSQMGTIRAKAAAYARTSGSVTAPSSPAPLPPGAVVRPLVGDWDGDGRDDVGWYAGGRWTLREGDGSLATFTFGRATDVPVVGDWDRDGRDGVGVFRGGRWFLKDAFVSGPHETTFSYGTAGDRPVVGAWQRRGLDGIGVVRGREWLLRYVPGPGSADLRSTPWGRASDVPVVGDWDRDGTETPGLFRGGWWFLSDGAATPGAQVTTSYGRSSMQPAPGDWDGNGSTTLGVASGSSFLLRGDLYGGPATSSVRLTR</sequence>
<dbReference type="InterPro" id="IPR002502">
    <property type="entry name" value="Amidase_domain"/>
</dbReference>
<dbReference type="GO" id="GO:0008745">
    <property type="term" value="F:N-acetylmuramoyl-L-alanine amidase activity"/>
    <property type="evidence" value="ECO:0007669"/>
    <property type="project" value="InterPro"/>
</dbReference>
<evidence type="ECO:0000256" key="1">
    <source>
        <dbReference type="ARBA" id="ARBA00007553"/>
    </source>
</evidence>
<name>A0A3A3YX54_9ACTN</name>
<dbReference type="GO" id="GO:0008270">
    <property type="term" value="F:zinc ion binding"/>
    <property type="evidence" value="ECO:0007669"/>
    <property type="project" value="InterPro"/>
</dbReference>
<dbReference type="Pfam" id="PF01510">
    <property type="entry name" value="Amidase_2"/>
    <property type="match status" value="1"/>
</dbReference>
<reference evidence="5 6" key="1">
    <citation type="submission" date="2018-09" db="EMBL/GenBank/DDBJ databases">
        <title>YIM 75000 draft genome.</title>
        <authorList>
            <person name="Tang S."/>
            <person name="Feng Y."/>
        </authorList>
    </citation>
    <scope>NUCLEOTIDE SEQUENCE [LARGE SCALE GENOMIC DNA]</scope>
    <source>
        <strain evidence="5 6">YIM 75000</strain>
    </source>
</reference>
<dbReference type="CDD" id="cd06583">
    <property type="entry name" value="PGRP"/>
    <property type="match status" value="1"/>
</dbReference>
<organism evidence="5 6">
    <name type="scientific">Vallicoccus soli</name>
    <dbReference type="NCBI Taxonomy" id="2339232"/>
    <lineage>
        <taxon>Bacteria</taxon>
        <taxon>Bacillati</taxon>
        <taxon>Actinomycetota</taxon>
        <taxon>Actinomycetes</taxon>
        <taxon>Motilibacterales</taxon>
        <taxon>Vallicoccaceae</taxon>
        <taxon>Vallicoccus</taxon>
    </lineage>
</organism>
<dbReference type="AlphaFoldDB" id="A0A3A3YX54"/>
<dbReference type="InterPro" id="IPR028994">
    <property type="entry name" value="Integrin_alpha_N"/>
</dbReference>
<dbReference type="InterPro" id="IPR015510">
    <property type="entry name" value="PGRP"/>
</dbReference>
<evidence type="ECO:0000256" key="2">
    <source>
        <dbReference type="SAM" id="MobiDB-lite"/>
    </source>
</evidence>
<protein>
    <recommendedName>
        <fullName evidence="4">Peptidoglycan recognition protein family domain-containing protein</fullName>
    </recommendedName>
</protein>
<keyword evidence="3" id="KW-0732">Signal</keyword>
<feature type="compositionally biased region" description="Low complexity" evidence="2">
    <location>
        <begin position="193"/>
        <end position="213"/>
    </location>
</feature>
<comment type="similarity">
    <text evidence="1">Belongs to the N-acetylmuramoyl-L-alanine amidase 2 family.</text>
</comment>
<accession>A0A3A3YX54</accession>
<feature type="region of interest" description="Disordered" evidence="2">
    <location>
        <begin position="186"/>
        <end position="224"/>
    </location>
</feature>
<dbReference type="InterPro" id="IPR006619">
    <property type="entry name" value="PGRP_domain_met/bac"/>
</dbReference>
<dbReference type="SUPFAM" id="SSF55846">
    <property type="entry name" value="N-acetylmuramoyl-L-alanine amidase-like"/>
    <property type="match status" value="1"/>
</dbReference>
<dbReference type="SMART" id="SM00701">
    <property type="entry name" value="PGRP"/>
    <property type="match status" value="1"/>
</dbReference>
<evidence type="ECO:0000313" key="5">
    <source>
        <dbReference type="EMBL" id="RJK95365.1"/>
    </source>
</evidence>
<keyword evidence="6" id="KW-1185">Reference proteome</keyword>
<comment type="caution">
    <text evidence="5">The sequence shown here is derived from an EMBL/GenBank/DDBJ whole genome shotgun (WGS) entry which is preliminary data.</text>
</comment>
<gene>
    <name evidence="5" type="ORF">D5H78_11920</name>
</gene>
<dbReference type="Gene3D" id="3.40.80.10">
    <property type="entry name" value="Peptidoglycan recognition protein-like"/>
    <property type="match status" value="1"/>
</dbReference>
<dbReference type="Proteomes" id="UP000265614">
    <property type="component" value="Unassembled WGS sequence"/>
</dbReference>
<feature type="domain" description="Peptidoglycan recognition protein family" evidence="4">
    <location>
        <begin position="206"/>
        <end position="353"/>
    </location>
</feature>
<evidence type="ECO:0000256" key="3">
    <source>
        <dbReference type="SAM" id="SignalP"/>
    </source>
</evidence>
<dbReference type="EMBL" id="QZEZ01000005">
    <property type="protein sequence ID" value="RJK95365.1"/>
    <property type="molecule type" value="Genomic_DNA"/>
</dbReference>
<dbReference type="SUPFAM" id="SSF69318">
    <property type="entry name" value="Integrin alpha N-terminal domain"/>
    <property type="match status" value="1"/>
</dbReference>
<feature type="signal peptide" evidence="3">
    <location>
        <begin position="1"/>
        <end position="26"/>
    </location>
</feature>
<dbReference type="PANTHER" id="PTHR11022:SF41">
    <property type="entry name" value="PEPTIDOGLYCAN-RECOGNITION PROTEIN LC-RELATED"/>
    <property type="match status" value="1"/>
</dbReference>
<feature type="chain" id="PRO_5017192138" description="Peptidoglycan recognition protein family domain-containing protein" evidence="3">
    <location>
        <begin position="27"/>
        <end position="641"/>
    </location>
</feature>
<evidence type="ECO:0000259" key="4">
    <source>
        <dbReference type="SMART" id="SM00701"/>
    </source>
</evidence>
<dbReference type="PANTHER" id="PTHR11022">
    <property type="entry name" value="PEPTIDOGLYCAN RECOGNITION PROTEIN"/>
    <property type="match status" value="1"/>
</dbReference>
<evidence type="ECO:0000313" key="6">
    <source>
        <dbReference type="Proteomes" id="UP000265614"/>
    </source>
</evidence>
<proteinExistence type="inferred from homology"/>